<protein>
    <recommendedName>
        <fullName evidence="3">DUF1440 domain-containing protein</fullName>
    </recommendedName>
</protein>
<name>A0A4R5TTH9_9MICC</name>
<dbReference type="Proteomes" id="UP000295411">
    <property type="component" value="Unassembled WGS sequence"/>
</dbReference>
<organism evidence="1 2">
    <name type="scientific">Arthrobacter crusticola</name>
    <dbReference type="NCBI Taxonomy" id="2547960"/>
    <lineage>
        <taxon>Bacteria</taxon>
        <taxon>Bacillati</taxon>
        <taxon>Actinomycetota</taxon>
        <taxon>Actinomycetes</taxon>
        <taxon>Micrococcales</taxon>
        <taxon>Micrococcaceae</taxon>
        <taxon>Arthrobacter</taxon>
    </lineage>
</organism>
<dbReference type="AlphaFoldDB" id="A0A4R5TTH9"/>
<accession>A0A4R5TTH9</accession>
<evidence type="ECO:0000313" key="1">
    <source>
        <dbReference type="EMBL" id="TDK23950.1"/>
    </source>
</evidence>
<dbReference type="OrthoDB" id="4569917at2"/>
<comment type="caution">
    <text evidence="1">The sequence shown here is derived from an EMBL/GenBank/DDBJ whole genome shotgun (WGS) entry which is preliminary data.</text>
</comment>
<evidence type="ECO:0000313" key="2">
    <source>
        <dbReference type="Proteomes" id="UP000295411"/>
    </source>
</evidence>
<sequence length="156" mass="16769">MPKKKTSLMESILRGMVAGVAGTAVMTAFQKYVEIPLSGREASYAPADFAERVLPIHPETQQGRERLNTVTHFALGTMWGSAYGITAHAGLRGAKAVAVVFPVVYSTDVLLNTALGLYQPGTWSAKDWTVDLTNKFVQAAATGVLYDTVLAPPQTR</sequence>
<dbReference type="EMBL" id="SMTK01000005">
    <property type="protein sequence ID" value="TDK23950.1"/>
    <property type="molecule type" value="Genomic_DNA"/>
</dbReference>
<evidence type="ECO:0008006" key="3">
    <source>
        <dbReference type="Google" id="ProtNLM"/>
    </source>
</evidence>
<keyword evidence="2" id="KW-1185">Reference proteome</keyword>
<gene>
    <name evidence="1" type="ORF">E2F48_14240</name>
</gene>
<proteinExistence type="predicted"/>
<reference evidence="1 2" key="1">
    <citation type="submission" date="2019-03" db="EMBL/GenBank/DDBJ databases">
        <title>Arthrobacter sp. nov., an bacterium isolated from biocrust in Mu Us Desert.</title>
        <authorList>
            <person name="Lixiong L."/>
        </authorList>
    </citation>
    <scope>NUCLEOTIDE SEQUENCE [LARGE SCALE GENOMIC DNA]</scope>
    <source>
        <strain evidence="1 2">SLN-3</strain>
    </source>
</reference>